<sequence>MRIFRTQRFLCSPIKKNQSHVTLTGDTAHHLIRVLRFKVGDKIRVFDQSGYEWDAEIVAKKRQ</sequence>
<dbReference type="EMBL" id="UINC01036899">
    <property type="protein sequence ID" value="SVB31562.1"/>
    <property type="molecule type" value="Genomic_DNA"/>
</dbReference>
<dbReference type="InterPro" id="IPR015947">
    <property type="entry name" value="PUA-like_sf"/>
</dbReference>
<dbReference type="Pfam" id="PF20260">
    <property type="entry name" value="PUA_4"/>
    <property type="match status" value="1"/>
</dbReference>
<dbReference type="InterPro" id="IPR046887">
    <property type="entry name" value="RsmE_PUA-like"/>
</dbReference>
<dbReference type="AlphaFoldDB" id="A0A382D0H2"/>
<proteinExistence type="predicted"/>
<evidence type="ECO:0000259" key="1">
    <source>
        <dbReference type="Pfam" id="PF20260"/>
    </source>
</evidence>
<evidence type="ECO:0000313" key="2">
    <source>
        <dbReference type="EMBL" id="SVB31562.1"/>
    </source>
</evidence>
<protein>
    <recommendedName>
        <fullName evidence="1">Ribosomal RNA small subunit methyltransferase E PUA-like domain-containing protein</fullName>
    </recommendedName>
</protein>
<name>A0A382D0H2_9ZZZZ</name>
<organism evidence="2">
    <name type="scientific">marine metagenome</name>
    <dbReference type="NCBI Taxonomy" id="408172"/>
    <lineage>
        <taxon>unclassified sequences</taxon>
        <taxon>metagenomes</taxon>
        <taxon>ecological metagenomes</taxon>
    </lineage>
</organism>
<dbReference type="SUPFAM" id="SSF88697">
    <property type="entry name" value="PUA domain-like"/>
    <property type="match status" value="1"/>
</dbReference>
<dbReference type="Gene3D" id="2.40.240.20">
    <property type="entry name" value="Hypothetical PUA domain-like, domain 1"/>
    <property type="match status" value="1"/>
</dbReference>
<accession>A0A382D0H2</accession>
<reference evidence="2" key="1">
    <citation type="submission" date="2018-05" db="EMBL/GenBank/DDBJ databases">
        <authorList>
            <person name="Lanie J.A."/>
            <person name="Ng W.-L."/>
            <person name="Kazmierczak K.M."/>
            <person name="Andrzejewski T.M."/>
            <person name="Davidsen T.M."/>
            <person name="Wayne K.J."/>
            <person name="Tettelin H."/>
            <person name="Glass J.I."/>
            <person name="Rusch D."/>
            <person name="Podicherti R."/>
            <person name="Tsui H.-C.T."/>
            <person name="Winkler M.E."/>
        </authorList>
    </citation>
    <scope>NUCLEOTIDE SEQUENCE</scope>
</reference>
<feature type="non-terminal residue" evidence="2">
    <location>
        <position position="63"/>
    </location>
</feature>
<gene>
    <name evidence="2" type="ORF">METZ01_LOCUS184416</name>
</gene>
<feature type="domain" description="Ribosomal RNA small subunit methyltransferase E PUA-like" evidence="1">
    <location>
        <begin position="23"/>
        <end position="59"/>
    </location>
</feature>